<dbReference type="SUPFAM" id="SSF88723">
    <property type="entry name" value="PIN domain-like"/>
    <property type="match status" value="1"/>
</dbReference>
<dbReference type="SUPFAM" id="SSF47807">
    <property type="entry name" value="5' to 3' exonuclease, C-terminal subdomain"/>
    <property type="match status" value="1"/>
</dbReference>
<dbReference type="CDD" id="cd09906">
    <property type="entry name" value="H3TH_YEN1"/>
    <property type="match status" value="1"/>
</dbReference>
<organism evidence="3 4">
    <name type="scientific">Emericellopsis cladophorae</name>
    <dbReference type="NCBI Taxonomy" id="2686198"/>
    <lineage>
        <taxon>Eukaryota</taxon>
        <taxon>Fungi</taxon>
        <taxon>Dikarya</taxon>
        <taxon>Ascomycota</taxon>
        <taxon>Pezizomycotina</taxon>
        <taxon>Sordariomycetes</taxon>
        <taxon>Hypocreomycetidae</taxon>
        <taxon>Hypocreales</taxon>
        <taxon>Bionectriaceae</taxon>
        <taxon>Emericellopsis</taxon>
    </lineage>
</organism>
<reference evidence="3" key="2">
    <citation type="submission" date="2022-07" db="EMBL/GenBank/DDBJ databases">
        <authorList>
            <person name="Goncalves M.F.M."/>
            <person name="Hilario S."/>
            <person name="Van De Peer Y."/>
            <person name="Esteves A.C."/>
            <person name="Alves A."/>
        </authorList>
    </citation>
    <scope>NUCLEOTIDE SEQUENCE</scope>
    <source>
        <strain evidence="3">MUM 19.33</strain>
    </source>
</reference>
<dbReference type="InterPro" id="IPR041177">
    <property type="entry name" value="GEN1_C"/>
</dbReference>
<dbReference type="Gene3D" id="1.10.150.20">
    <property type="entry name" value="5' to 3' exonuclease, C-terminal subdomain"/>
    <property type="match status" value="1"/>
</dbReference>
<comment type="caution">
    <text evidence="3">The sequence shown here is derived from an EMBL/GenBank/DDBJ whole genome shotgun (WGS) entry which is preliminary data.</text>
</comment>
<dbReference type="Proteomes" id="UP001055219">
    <property type="component" value="Unassembled WGS sequence"/>
</dbReference>
<dbReference type="InterPro" id="IPR036279">
    <property type="entry name" value="5-3_exonuclease_C_sf"/>
</dbReference>
<gene>
    <name evidence="3" type="ORF">J7T54_001487</name>
</gene>
<dbReference type="GO" id="GO:0006281">
    <property type="term" value="P:DNA repair"/>
    <property type="evidence" value="ECO:0007669"/>
    <property type="project" value="UniProtKB-ARBA"/>
</dbReference>
<keyword evidence="4" id="KW-1185">Reference proteome</keyword>
<dbReference type="Gene3D" id="3.40.50.1010">
    <property type="entry name" value="5'-nuclease"/>
    <property type="match status" value="2"/>
</dbReference>
<proteinExistence type="predicted"/>
<dbReference type="AlphaFoldDB" id="A0A9P9Y0Y1"/>
<dbReference type="PANTHER" id="PTHR11081:SF75">
    <property type="entry name" value="ENDONUCLEASE, PUTATIVE (AFU_ORTHOLOGUE AFUA_3G13260)-RELATED"/>
    <property type="match status" value="1"/>
</dbReference>
<dbReference type="InterPro" id="IPR006084">
    <property type="entry name" value="XPG/Rad2"/>
</dbReference>
<evidence type="ECO:0000313" key="4">
    <source>
        <dbReference type="Proteomes" id="UP001055219"/>
    </source>
</evidence>
<dbReference type="PANTHER" id="PTHR11081">
    <property type="entry name" value="FLAP ENDONUCLEASE FAMILY MEMBER"/>
    <property type="match status" value="1"/>
</dbReference>
<dbReference type="SMART" id="SM00484">
    <property type="entry name" value="XPGI"/>
    <property type="match status" value="1"/>
</dbReference>
<feature type="region of interest" description="Disordered" evidence="1">
    <location>
        <begin position="401"/>
        <end position="437"/>
    </location>
</feature>
<feature type="compositionally biased region" description="Polar residues" evidence="1">
    <location>
        <begin position="568"/>
        <end position="577"/>
    </location>
</feature>
<evidence type="ECO:0000313" key="3">
    <source>
        <dbReference type="EMBL" id="KAI6781524.1"/>
    </source>
</evidence>
<feature type="compositionally biased region" description="Acidic residues" evidence="1">
    <location>
        <begin position="419"/>
        <end position="430"/>
    </location>
</feature>
<dbReference type="InterPro" id="IPR006086">
    <property type="entry name" value="XPG-I_dom"/>
</dbReference>
<dbReference type="EMBL" id="JAGIXG020000021">
    <property type="protein sequence ID" value="KAI6781524.1"/>
    <property type="molecule type" value="Genomic_DNA"/>
</dbReference>
<feature type="domain" description="XPG-I" evidence="2">
    <location>
        <begin position="143"/>
        <end position="214"/>
    </location>
</feature>
<dbReference type="RefSeq" id="XP_051362380.1">
    <property type="nucleotide sequence ID" value="XM_051506369.1"/>
</dbReference>
<dbReference type="CDD" id="cd09870">
    <property type="entry name" value="PIN_YEN1"/>
    <property type="match status" value="1"/>
</dbReference>
<evidence type="ECO:0000259" key="2">
    <source>
        <dbReference type="SMART" id="SM00484"/>
    </source>
</evidence>
<sequence length="592" mass="65554">MSSSARMVDGEPNVELILRDGVEGPWDGPERMLATLLWAGAKPAEEDIRTAQASMTQSGMVRFMRTWASRAVDFAIWQFQSQAARGGTNPALRTLFYRLVRLMSTPVDPVFVFDGPDKPTFKRNKRAGRGDTATISQAKQLIRLLGFPIHDAPGEAEADCALLQQRGVVDAVLSEDVDTIMFGCTRSLRNWTAESRTAKTPTHVTQYDIDNMDIAGKGLDREGMVLVALMSGGDYLPDGILGCGVKVACEAAKAGYGRSLCKIKASDKQALADWRNSLIHELKTNESKFFRIKHSVLAQKVPEDFPNIEALKDSMAHHEQRPLHLYDLREFARTAFGWDYRVGGVKFIRVLGAALLTRQLLRGNEEHIERIAGSRAHFTTDGRTELRLRFIPENVVPVDLSEEVDEDIPQSRGSLSLNSDDELGAPDEEMSSSQPAAKIFDVSKPDLAWVLEDVVKKTAPVAYHDWQDAERVKALRKSPKKKATAKGAAKPSVTSGAMDKFVRVTKHVNPPVTAPVKKKAKDRSRSDIELPSSGPPPRPSKQSKLDRLNVDRGLQTDNSRIVCEAGSYPTTLPSSNVKIMRRQQGRVDPEEY</sequence>
<dbReference type="OrthoDB" id="2959108at2759"/>
<protein>
    <submittedName>
        <fullName evidence="3">Holliday junction resolvase YEN1</fullName>
    </submittedName>
</protein>
<evidence type="ECO:0000256" key="1">
    <source>
        <dbReference type="SAM" id="MobiDB-lite"/>
    </source>
</evidence>
<dbReference type="PRINTS" id="PR00853">
    <property type="entry name" value="XPGRADSUPER"/>
</dbReference>
<dbReference type="GO" id="GO:0017108">
    <property type="term" value="F:5'-flap endonuclease activity"/>
    <property type="evidence" value="ECO:0007669"/>
    <property type="project" value="TreeGrafter"/>
</dbReference>
<reference evidence="3" key="1">
    <citation type="journal article" date="2021" name="J Fungi (Basel)">
        <title>Genomic and Metabolomic Analyses of the Marine Fungus Emericellopsis cladophorae: Insights into Saltwater Adaptability Mechanisms and Its Biosynthetic Potential.</title>
        <authorList>
            <person name="Goncalves M.F.M."/>
            <person name="Hilario S."/>
            <person name="Van de Peer Y."/>
            <person name="Esteves A.C."/>
            <person name="Alves A."/>
        </authorList>
    </citation>
    <scope>NUCLEOTIDE SEQUENCE</scope>
    <source>
        <strain evidence="3">MUM 19.33</strain>
    </source>
</reference>
<dbReference type="InterPro" id="IPR037316">
    <property type="entry name" value="Yen1_H3TH"/>
</dbReference>
<accession>A0A9P9Y0Y1</accession>
<dbReference type="GeneID" id="75828005"/>
<feature type="region of interest" description="Disordered" evidence="1">
    <location>
        <begin position="474"/>
        <end position="592"/>
    </location>
</feature>
<dbReference type="Pfam" id="PF18380">
    <property type="entry name" value="GEN1_C"/>
    <property type="match status" value="1"/>
</dbReference>
<feature type="compositionally biased region" description="Basic residues" evidence="1">
    <location>
        <begin position="474"/>
        <end position="484"/>
    </location>
</feature>
<dbReference type="InterPro" id="IPR029060">
    <property type="entry name" value="PIN-like_dom_sf"/>
</dbReference>
<name>A0A9P9Y0Y1_9HYPO</name>
<dbReference type="GO" id="GO:0008821">
    <property type="term" value="F:crossover junction DNA endonuclease activity"/>
    <property type="evidence" value="ECO:0007669"/>
    <property type="project" value="InterPro"/>
</dbReference>
<dbReference type="Pfam" id="PF00867">
    <property type="entry name" value="XPG_I"/>
    <property type="match status" value="1"/>
</dbReference>
<dbReference type="FunFam" id="3.40.50.1010:FF:000037">
    <property type="entry name" value="Rad2-like endonuclease, putative (AFU_orthologue AFUA_3G13260)"/>
    <property type="match status" value="1"/>
</dbReference>